<name>A0A0H2RPU3_9AGAM</name>
<accession>A0A0H2RPU3</accession>
<proteinExistence type="predicted"/>
<evidence type="ECO:0000256" key="1">
    <source>
        <dbReference type="SAM" id="MobiDB-lite"/>
    </source>
</evidence>
<sequence>MREQGVGLGRPSTSPRSSSFADKSNTSVEDPAINLSGGKQRSSSATFTTSSGRTVRPPAQFRSFTSAVSSTPSPTAAPLGRTRSHPTIPVSSHGGDSSTRSPFDFDFDDRSSDAESSGAGSGPRKRPKKMPGSLSILDGCTIFVDVRTEEGDDASALFVDMLQGLGAKILTRGVGQTCTHVVYKNGLASTIAKVKLMDADGRPHVVGIGWVVECAEKREQADESKFAVDIEGLHVAGASKRRKSVMPQPMAITSGPMDAFMEFQRMKNGDSSGSAKDNSIVMLDDSSGKASVFIALATQI</sequence>
<gene>
    <name evidence="3" type="ORF">SCHPADRAFT_827682</name>
</gene>
<dbReference type="SUPFAM" id="SSF52113">
    <property type="entry name" value="BRCT domain"/>
    <property type="match status" value="1"/>
</dbReference>
<dbReference type="InParanoid" id="A0A0H2RPU3"/>
<dbReference type="InterPro" id="IPR022047">
    <property type="entry name" value="Microcephalin-like"/>
</dbReference>
<feature type="compositionally biased region" description="Polar residues" evidence="1">
    <location>
        <begin position="37"/>
        <end position="53"/>
    </location>
</feature>
<evidence type="ECO:0000313" key="4">
    <source>
        <dbReference type="Proteomes" id="UP000053477"/>
    </source>
</evidence>
<feature type="region of interest" description="Disordered" evidence="1">
    <location>
        <begin position="1"/>
        <end position="132"/>
    </location>
</feature>
<dbReference type="STRING" id="27342.A0A0H2RPU3"/>
<dbReference type="Pfam" id="PF00533">
    <property type="entry name" value="BRCT"/>
    <property type="match status" value="1"/>
</dbReference>
<reference evidence="3 4" key="1">
    <citation type="submission" date="2015-04" db="EMBL/GenBank/DDBJ databases">
        <title>Complete genome sequence of Schizopora paradoxa KUC8140, a cosmopolitan wood degrader in East Asia.</title>
        <authorList>
            <consortium name="DOE Joint Genome Institute"/>
            <person name="Min B."/>
            <person name="Park H."/>
            <person name="Jang Y."/>
            <person name="Kim J.-J."/>
            <person name="Kim K.H."/>
            <person name="Pangilinan J."/>
            <person name="Lipzen A."/>
            <person name="Riley R."/>
            <person name="Grigoriev I.V."/>
            <person name="Spatafora J.W."/>
            <person name="Choi I.-G."/>
        </authorList>
    </citation>
    <scope>NUCLEOTIDE SEQUENCE [LARGE SCALE GENOMIC DNA]</scope>
    <source>
        <strain evidence="3 4">KUC8140</strain>
    </source>
</reference>
<dbReference type="Gene3D" id="3.40.50.10190">
    <property type="entry name" value="BRCT domain"/>
    <property type="match status" value="1"/>
</dbReference>
<dbReference type="CDD" id="cd17716">
    <property type="entry name" value="BRCT_microcephalin_rpt1"/>
    <property type="match status" value="1"/>
</dbReference>
<dbReference type="EMBL" id="KQ085956">
    <property type="protein sequence ID" value="KLO13632.1"/>
    <property type="molecule type" value="Genomic_DNA"/>
</dbReference>
<dbReference type="Proteomes" id="UP000053477">
    <property type="component" value="Unassembled WGS sequence"/>
</dbReference>
<dbReference type="AlphaFoldDB" id="A0A0H2RPU3"/>
<evidence type="ECO:0000259" key="2">
    <source>
        <dbReference type="PROSITE" id="PS50172"/>
    </source>
</evidence>
<feature type="compositionally biased region" description="Polar residues" evidence="1">
    <location>
        <begin position="11"/>
        <end position="28"/>
    </location>
</feature>
<dbReference type="PANTHER" id="PTHR14625">
    <property type="entry name" value="MICROCEPHALIN"/>
    <property type="match status" value="1"/>
</dbReference>
<protein>
    <recommendedName>
        <fullName evidence="2">BRCT domain-containing protein</fullName>
    </recommendedName>
</protein>
<evidence type="ECO:0000313" key="3">
    <source>
        <dbReference type="EMBL" id="KLO13632.1"/>
    </source>
</evidence>
<dbReference type="OrthoDB" id="2384350at2759"/>
<dbReference type="PROSITE" id="PS50172">
    <property type="entry name" value="BRCT"/>
    <property type="match status" value="1"/>
</dbReference>
<dbReference type="InterPro" id="IPR036420">
    <property type="entry name" value="BRCT_dom_sf"/>
</dbReference>
<feature type="domain" description="BRCT" evidence="2">
    <location>
        <begin position="132"/>
        <end position="228"/>
    </location>
</feature>
<dbReference type="PANTHER" id="PTHR14625:SF3">
    <property type="entry name" value="MICROCEPHALIN"/>
    <property type="match status" value="1"/>
</dbReference>
<dbReference type="InterPro" id="IPR001357">
    <property type="entry name" value="BRCT_dom"/>
</dbReference>
<feature type="compositionally biased region" description="Low complexity" evidence="1">
    <location>
        <begin position="63"/>
        <end position="78"/>
    </location>
</feature>
<keyword evidence="4" id="KW-1185">Reference proteome</keyword>
<organism evidence="3 4">
    <name type="scientific">Schizopora paradoxa</name>
    <dbReference type="NCBI Taxonomy" id="27342"/>
    <lineage>
        <taxon>Eukaryota</taxon>
        <taxon>Fungi</taxon>
        <taxon>Dikarya</taxon>
        <taxon>Basidiomycota</taxon>
        <taxon>Agaricomycotina</taxon>
        <taxon>Agaricomycetes</taxon>
        <taxon>Hymenochaetales</taxon>
        <taxon>Schizoporaceae</taxon>
        <taxon>Schizopora</taxon>
    </lineage>
</organism>
<dbReference type="GO" id="GO:0000278">
    <property type="term" value="P:mitotic cell cycle"/>
    <property type="evidence" value="ECO:0007669"/>
    <property type="project" value="TreeGrafter"/>
</dbReference>